<organism evidence="7 8">
    <name type="scientific">Leucobacter chromiisoli</name>
    <dbReference type="NCBI Taxonomy" id="2796471"/>
    <lineage>
        <taxon>Bacteria</taxon>
        <taxon>Bacillati</taxon>
        <taxon>Actinomycetota</taxon>
        <taxon>Actinomycetes</taxon>
        <taxon>Micrococcales</taxon>
        <taxon>Microbacteriaceae</taxon>
        <taxon>Leucobacter</taxon>
    </lineage>
</organism>
<dbReference type="GO" id="GO:0005886">
    <property type="term" value="C:plasma membrane"/>
    <property type="evidence" value="ECO:0007669"/>
    <property type="project" value="UniProtKB-SubCell"/>
</dbReference>
<feature type="transmembrane region" description="Helical" evidence="6">
    <location>
        <begin position="293"/>
        <end position="318"/>
    </location>
</feature>
<dbReference type="Pfam" id="PF13440">
    <property type="entry name" value="Polysacc_synt_3"/>
    <property type="match status" value="1"/>
</dbReference>
<feature type="transmembrane region" description="Helical" evidence="6">
    <location>
        <begin position="388"/>
        <end position="409"/>
    </location>
</feature>
<dbReference type="RefSeq" id="WP_200115614.1">
    <property type="nucleotide sequence ID" value="NZ_JAEHOH010000013.1"/>
</dbReference>
<evidence type="ECO:0000256" key="4">
    <source>
        <dbReference type="ARBA" id="ARBA00022989"/>
    </source>
</evidence>
<keyword evidence="5 6" id="KW-0472">Membrane</keyword>
<dbReference type="EMBL" id="JAEHOH010000013">
    <property type="protein sequence ID" value="MBK0419476.1"/>
    <property type="molecule type" value="Genomic_DNA"/>
</dbReference>
<gene>
    <name evidence="7" type="ORF">JD276_10570</name>
</gene>
<dbReference type="InterPro" id="IPR050833">
    <property type="entry name" value="Poly_Biosynth_Transport"/>
</dbReference>
<accession>A0A934Q989</accession>
<evidence type="ECO:0000313" key="8">
    <source>
        <dbReference type="Proteomes" id="UP000608530"/>
    </source>
</evidence>
<protein>
    <submittedName>
        <fullName evidence="7">Lipopolysaccharide biosynthesis protein</fullName>
    </submittedName>
</protein>
<name>A0A934Q989_9MICO</name>
<dbReference type="Proteomes" id="UP000608530">
    <property type="component" value="Unassembled WGS sequence"/>
</dbReference>
<sequence>MRKHGAGRGIVYLMTGTVGGQFITLAGLPVLSRLYSPDEFGHYSFIVALAGVAISVATFRLDAAAMLPTSTHQVRALVWLSLSSALLVSVLFAISLHVFSELEMFGLHEYPFLAVWVGAFTLSGALFGLFSQLSLRKRQYGLVARRSFLRASVSTASQAAMGVGPSRISGGLLFGGLIGQLVGIASMVRSTRDLSAFPDLRQLRPALRRYWRFPAVFAPSALLNTLGLQAPLIFVTAYFGVAAGGQLGIAERAVAIPVTLVGTTVGQVIEAEVAKHTREGGGGLRSTYLRFSLLLSLAGIAVAAGGSALGGVLVPWAFGSDWDLAGVMVQIIAVNAGVRLLVSPLSKFLVVLQQSLAVTLLDILRVCAMGAAIWATVSYEHDLTTALWLIYSALTFTYIVTWLYGFWIVGKK</sequence>
<feature type="transmembrane region" description="Helical" evidence="6">
    <location>
        <begin position="12"/>
        <end position="31"/>
    </location>
</feature>
<keyword evidence="8" id="KW-1185">Reference proteome</keyword>
<evidence type="ECO:0000256" key="2">
    <source>
        <dbReference type="ARBA" id="ARBA00022475"/>
    </source>
</evidence>
<feature type="transmembrane region" description="Helical" evidence="6">
    <location>
        <begin position="324"/>
        <end position="342"/>
    </location>
</feature>
<evidence type="ECO:0000256" key="6">
    <source>
        <dbReference type="SAM" id="Phobius"/>
    </source>
</evidence>
<evidence type="ECO:0000256" key="1">
    <source>
        <dbReference type="ARBA" id="ARBA00004651"/>
    </source>
</evidence>
<comment type="caution">
    <text evidence="7">The sequence shown here is derived from an EMBL/GenBank/DDBJ whole genome shotgun (WGS) entry which is preliminary data.</text>
</comment>
<keyword evidence="4 6" id="KW-1133">Transmembrane helix</keyword>
<evidence type="ECO:0000256" key="3">
    <source>
        <dbReference type="ARBA" id="ARBA00022692"/>
    </source>
</evidence>
<feature type="transmembrane region" description="Helical" evidence="6">
    <location>
        <begin position="112"/>
        <end position="135"/>
    </location>
</feature>
<keyword evidence="2" id="KW-1003">Cell membrane</keyword>
<comment type="subcellular location">
    <subcellularLocation>
        <location evidence="1">Cell membrane</location>
        <topology evidence="1">Multi-pass membrane protein</topology>
    </subcellularLocation>
</comment>
<feature type="transmembrane region" description="Helical" evidence="6">
    <location>
        <begin position="43"/>
        <end position="65"/>
    </location>
</feature>
<reference evidence="7" key="1">
    <citation type="submission" date="2020-12" db="EMBL/GenBank/DDBJ databases">
        <title>Leucobacter sp. CAS1, isolated from Chromium sludge.</title>
        <authorList>
            <person name="Xu Z."/>
        </authorList>
    </citation>
    <scope>NUCLEOTIDE SEQUENCE</scope>
    <source>
        <strain evidence="7">CSA1</strain>
    </source>
</reference>
<dbReference type="PANTHER" id="PTHR30250:SF11">
    <property type="entry name" value="O-ANTIGEN TRANSPORTER-RELATED"/>
    <property type="match status" value="1"/>
</dbReference>
<evidence type="ECO:0000256" key="5">
    <source>
        <dbReference type="ARBA" id="ARBA00023136"/>
    </source>
</evidence>
<evidence type="ECO:0000313" key="7">
    <source>
        <dbReference type="EMBL" id="MBK0419476.1"/>
    </source>
</evidence>
<feature type="transmembrane region" description="Helical" evidence="6">
    <location>
        <begin position="170"/>
        <end position="188"/>
    </location>
</feature>
<feature type="transmembrane region" description="Helical" evidence="6">
    <location>
        <begin position="354"/>
        <end position="376"/>
    </location>
</feature>
<proteinExistence type="predicted"/>
<dbReference type="PANTHER" id="PTHR30250">
    <property type="entry name" value="PST FAMILY PREDICTED COLANIC ACID TRANSPORTER"/>
    <property type="match status" value="1"/>
</dbReference>
<dbReference type="AlphaFoldDB" id="A0A934Q989"/>
<keyword evidence="3 6" id="KW-0812">Transmembrane</keyword>
<feature type="transmembrane region" description="Helical" evidence="6">
    <location>
        <begin position="77"/>
        <end position="100"/>
    </location>
</feature>